<keyword evidence="3" id="KW-1185">Reference proteome</keyword>
<dbReference type="Pfam" id="PF00787">
    <property type="entry name" value="PX"/>
    <property type="match status" value="1"/>
</dbReference>
<organism evidence="2 3">
    <name type="scientific">Owenia fusiformis</name>
    <name type="common">Polychaete worm</name>
    <dbReference type="NCBI Taxonomy" id="6347"/>
    <lineage>
        <taxon>Eukaryota</taxon>
        <taxon>Metazoa</taxon>
        <taxon>Spiralia</taxon>
        <taxon>Lophotrochozoa</taxon>
        <taxon>Annelida</taxon>
        <taxon>Polychaeta</taxon>
        <taxon>Sedentaria</taxon>
        <taxon>Canalipalpata</taxon>
        <taxon>Sabellida</taxon>
        <taxon>Oweniida</taxon>
        <taxon>Oweniidae</taxon>
        <taxon>Owenia</taxon>
    </lineage>
</organism>
<dbReference type="Proteomes" id="UP000749559">
    <property type="component" value="Unassembled WGS sequence"/>
</dbReference>
<dbReference type="SUPFAM" id="SSF47769">
    <property type="entry name" value="SAM/Pointed domain"/>
    <property type="match status" value="1"/>
</dbReference>
<dbReference type="OrthoDB" id="6361509at2759"/>
<feature type="compositionally biased region" description="Polar residues" evidence="1">
    <location>
        <begin position="846"/>
        <end position="861"/>
    </location>
</feature>
<feature type="compositionally biased region" description="Polar residues" evidence="1">
    <location>
        <begin position="318"/>
        <end position="339"/>
    </location>
</feature>
<feature type="compositionally biased region" description="Low complexity" evidence="1">
    <location>
        <begin position="426"/>
        <end position="437"/>
    </location>
</feature>
<reference evidence="2" key="1">
    <citation type="submission" date="2022-03" db="EMBL/GenBank/DDBJ databases">
        <authorList>
            <person name="Martin C."/>
        </authorList>
    </citation>
    <scope>NUCLEOTIDE SEQUENCE</scope>
</reference>
<accession>A0A8J1UTS1</accession>
<dbReference type="PROSITE" id="PS50195">
    <property type="entry name" value="PX"/>
    <property type="match status" value="1"/>
</dbReference>
<comment type="caution">
    <text evidence="2">The sequence shown here is derived from an EMBL/GenBank/DDBJ whole genome shotgun (WGS) entry which is preliminary data.</text>
</comment>
<sequence length="1331" mass="144617">MVCKDEVYTWFKNLSGPKRIDFVCGLLHMCLPLELRFFGSVVEDLAKKDYHYLRQAEIKSNDAIDLKHLTRVTDEIVRHRLSVALALVHSTNSDCSNTLFNILTYLTSCVSMIPLNDHSAKELLLMYIMATNHPAFTFDQRQRLFEQQMSIENHCKDFLQTEGCDRCQGGLVTTGTETDGSIIHKPVCVEEIAVECCRFINNHYEFNIQVSWDNGDISEVCKTYQDLHEFHTKLLKLFPEEAGAHRQKRKIPYFQSLHSKQRALKEESLDHIKSLVVEYTQQLAALPSYIMECDHVVTFFNGMTDDQTTSSSSAKSSPVNNQSNAMNHAKSLRNSQSEPVYTPEPPEDGSIISPTGQVKTCTIYNSQIGDSPIKPVTPPIGKMVDPVQQSAPINNVNTLVTNHRHTYTFVASSPSPHGSPLPSPLSSPHISPSLCSPMVLTSGGSSPVLPPGNSPQSSPRPGNAIQQWLKKIRLHKYADRLSTYTFEELLRLSDKDFQNQGLTEGAIGKLRREINCIKENKNVNGISMLDPNGHVVFKRSPQNASRQLMSPPVYNIAQGYLQPSGLLAPVQKLFPQQMEPSVASSIDSSSLCSEYSSPAASPVPEHVKSGDSQDELIDSDSQLQSPTNRGREDLHTLLNNSLDQLEAYSSSQTNNPCVDMVDGSAPLTSQFLNNAPSQYVPTQNSVSVLIPSDRTISTSYQSLVTIATAPSSVLAPGEQTIVNMPSGGQIRNILPPGEHMPPGGQIRTMMLPSSEQSVSVVPQSGQIRNMVPSCEHTSMPPGGNIRAMRPQMIGHVNPHVPIQILPHPMIWQQQQQVRMPRPAIKPAGHQTNAPTNYMTSKVPLNGTPNPVSQSGSSVASGNPNSVNTNTVSDVVADISKPPMNSVSVSASPLVCAGVQSPDIIATRSGSSSYVTTVPSIPGYPVQQQVPPAPVADELNDKNKLNISTDGQPPIYKSVVTFTPIQKSANPMINSIENVQFRDSELVPPTQCHPRAESPARQEPPQMITVSQAACDKPLGVIPSTSCPPPGNIVPQEIMSPPSGPPPGVIPPQGCPPPGVMLLPQGVIPPSGPPPVGVSSPSTVSTDSDTAQCVDNIDNTTKKLDEGESVSVSKNVQNFESFPQHLPHSSAVVPHSGWNHPVVPPGVQMLPPPMIPGTDHRNMTATPPGGQSGHHGSQPSCSNCGCNGQHNAANYAPYNVTFIRQPLPYMAHPNFIPPTSNGLVNHLAGLPFSPMHHGHLPNGLSQDLMYNQHSHNVNVLPSRPPGTPPGHFRLPHMPYHSIAQKPHGKHRLSCYNCGVAGHRASECTQKTMDSVTSQGHYHLNYQPKSDSD</sequence>
<name>A0A8J1UTS1_OWEFU</name>
<dbReference type="Pfam" id="PF25479">
    <property type="entry name" value="Vts1"/>
    <property type="match status" value="1"/>
</dbReference>
<dbReference type="SUPFAM" id="SSF64268">
    <property type="entry name" value="PX domain"/>
    <property type="match status" value="1"/>
</dbReference>
<dbReference type="GO" id="GO:0035091">
    <property type="term" value="F:phosphatidylinositol binding"/>
    <property type="evidence" value="ECO:0007669"/>
    <property type="project" value="InterPro"/>
</dbReference>
<dbReference type="Gene3D" id="1.10.150.50">
    <property type="entry name" value="Transcription Factor, Ets-1"/>
    <property type="match status" value="1"/>
</dbReference>
<feature type="compositionally biased region" description="Polar residues" evidence="1">
    <location>
        <begin position="829"/>
        <end position="839"/>
    </location>
</feature>
<dbReference type="InterPro" id="IPR036871">
    <property type="entry name" value="PX_dom_sf"/>
</dbReference>
<dbReference type="SMART" id="SM00312">
    <property type="entry name" value="PX"/>
    <property type="match status" value="1"/>
</dbReference>
<dbReference type="GO" id="GO:0003676">
    <property type="term" value="F:nucleic acid binding"/>
    <property type="evidence" value="ECO:0007669"/>
    <property type="project" value="InterPro"/>
</dbReference>
<dbReference type="InterPro" id="IPR042344">
    <property type="entry name" value="ZCCHC14"/>
</dbReference>
<dbReference type="InterPro" id="IPR058599">
    <property type="entry name" value="PHAT_Smg/ZCCHC2-like"/>
</dbReference>
<evidence type="ECO:0000313" key="2">
    <source>
        <dbReference type="EMBL" id="CAH1780018.1"/>
    </source>
</evidence>
<dbReference type="GO" id="GO:0008270">
    <property type="term" value="F:zinc ion binding"/>
    <property type="evidence" value="ECO:0007669"/>
    <property type="project" value="InterPro"/>
</dbReference>
<dbReference type="Pfam" id="PF00098">
    <property type="entry name" value="zf-CCHC"/>
    <property type="match status" value="1"/>
</dbReference>
<feature type="region of interest" description="Disordered" evidence="1">
    <location>
        <begin position="1154"/>
        <end position="1179"/>
    </location>
</feature>
<evidence type="ECO:0000256" key="1">
    <source>
        <dbReference type="SAM" id="MobiDB-lite"/>
    </source>
</evidence>
<dbReference type="PANTHER" id="PTHR16195">
    <property type="entry name" value="ZINC FINGER CCHC DOMAIN CONTAINING PROTEIN"/>
    <property type="match status" value="1"/>
</dbReference>
<feature type="region of interest" description="Disordered" evidence="1">
    <location>
        <begin position="306"/>
        <end position="355"/>
    </location>
</feature>
<dbReference type="SMART" id="SM00343">
    <property type="entry name" value="ZnF_C2HC"/>
    <property type="match status" value="1"/>
</dbReference>
<feature type="compositionally biased region" description="Polar residues" evidence="1">
    <location>
        <begin position="454"/>
        <end position="463"/>
    </location>
</feature>
<dbReference type="Gene3D" id="3.30.1520.10">
    <property type="entry name" value="Phox-like domain"/>
    <property type="match status" value="1"/>
</dbReference>
<dbReference type="PROSITE" id="PS50158">
    <property type="entry name" value="ZF_CCHC"/>
    <property type="match status" value="1"/>
</dbReference>
<dbReference type="PANTHER" id="PTHR16195:SF16">
    <property type="entry name" value="ZINC FINGER CCHC DOMAIN-CONTAINING PROTEIN 14"/>
    <property type="match status" value="1"/>
</dbReference>
<dbReference type="EMBL" id="CAIIXF020000003">
    <property type="protein sequence ID" value="CAH1780018.1"/>
    <property type="molecule type" value="Genomic_DNA"/>
</dbReference>
<protein>
    <submittedName>
        <fullName evidence="2">Uncharacterized protein</fullName>
    </submittedName>
</protein>
<feature type="region of interest" description="Disordered" evidence="1">
    <location>
        <begin position="826"/>
        <end position="866"/>
    </location>
</feature>
<gene>
    <name evidence="2" type="ORF">OFUS_LOCUS6766</name>
</gene>
<feature type="compositionally biased region" description="Polar residues" evidence="1">
    <location>
        <begin position="619"/>
        <end position="628"/>
    </location>
</feature>
<feature type="region of interest" description="Disordered" evidence="1">
    <location>
        <begin position="593"/>
        <end position="631"/>
    </location>
</feature>
<feature type="region of interest" description="Disordered" evidence="1">
    <location>
        <begin position="410"/>
        <end position="463"/>
    </location>
</feature>
<dbReference type="InterPro" id="IPR001878">
    <property type="entry name" value="Znf_CCHC"/>
</dbReference>
<dbReference type="InterPro" id="IPR013761">
    <property type="entry name" value="SAM/pointed_sf"/>
</dbReference>
<evidence type="ECO:0000313" key="3">
    <source>
        <dbReference type="Proteomes" id="UP000749559"/>
    </source>
</evidence>
<proteinExistence type="predicted"/>
<dbReference type="InterPro" id="IPR001683">
    <property type="entry name" value="PX_dom"/>
</dbReference>
<dbReference type="InterPro" id="IPR057327">
    <property type="entry name" value="Vts1_dom"/>
</dbReference>
<dbReference type="Pfam" id="PF26034">
    <property type="entry name" value="PHAT_SMAUG"/>
    <property type="match status" value="1"/>
</dbReference>